<proteinExistence type="predicted"/>
<feature type="domain" description="Bromo" evidence="5">
    <location>
        <begin position="342"/>
        <end position="414"/>
    </location>
</feature>
<organism evidence="7 8">
    <name type="scientific">Anisakis simplex</name>
    <name type="common">Herring worm</name>
    <dbReference type="NCBI Taxonomy" id="6269"/>
    <lineage>
        <taxon>Eukaryota</taxon>
        <taxon>Metazoa</taxon>
        <taxon>Ecdysozoa</taxon>
        <taxon>Nematoda</taxon>
        <taxon>Chromadorea</taxon>
        <taxon>Rhabditida</taxon>
        <taxon>Spirurina</taxon>
        <taxon>Ascaridomorpha</taxon>
        <taxon>Ascaridoidea</taxon>
        <taxon>Anisakidae</taxon>
        <taxon>Anisakis</taxon>
        <taxon>Anisakis simplex complex</taxon>
    </lineage>
</organism>
<dbReference type="Pfam" id="PF00439">
    <property type="entry name" value="Bromodomain"/>
    <property type="match status" value="2"/>
</dbReference>
<feature type="region of interest" description="Disordered" evidence="4">
    <location>
        <begin position="237"/>
        <end position="302"/>
    </location>
</feature>
<gene>
    <name evidence="7" type="ORF">ASIM_LOCUS14035</name>
</gene>
<evidence type="ECO:0000256" key="1">
    <source>
        <dbReference type="ARBA" id="ARBA00022737"/>
    </source>
</evidence>
<feature type="domain" description="Bromo" evidence="5">
    <location>
        <begin position="39"/>
        <end position="111"/>
    </location>
</feature>
<feature type="region of interest" description="Disordered" evidence="4">
    <location>
        <begin position="447"/>
        <end position="473"/>
    </location>
</feature>
<dbReference type="FunFam" id="1.20.1270.220:FF:000001">
    <property type="entry name" value="bromodomain-containing protein 2 isoform X1"/>
    <property type="match status" value="1"/>
</dbReference>
<dbReference type="InterPro" id="IPR036427">
    <property type="entry name" value="Bromodomain-like_sf"/>
</dbReference>
<dbReference type="PROSITE" id="PS00633">
    <property type="entry name" value="BROMODOMAIN_1"/>
    <property type="match status" value="2"/>
</dbReference>
<dbReference type="Proteomes" id="UP000267096">
    <property type="component" value="Unassembled WGS sequence"/>
</dbReference>
<evidence type="ECO:0000313" key="8">
    <source>
        <dbReference type="Proteomes" id="UP000267096"/>
    </source>
</evidence>
<dbReference type="SUPFAM" id="SSF47370">
    <property type="entry name" value="Bromodomain"/>
    <property type="match status" value="3"/>
</dbReference>
<feature type="compositionally biased region" description="Basic and acidic residues" evidence="4">
    <location>
        <begin position="819"/>
        <end position="830"/>
    </location>
</feature>
<evidence type="ECO:0000256" key="2">
    <source>
        <dbReference type="ARBA" id="ARBA00023117"/>
    </source>
</evidence>
<sequence length="1225" mass="134625">MQEAINGIVQPRVIPPPGKPTRHTNQLEFIHKEVLKPAMRHKHAWPFTKPVDALRLGLPDYHKVIKRPMDMNTIEKRLKNVYYYSSKDCMQDIMIMFNNCYTYNAPEYGVYSMAKTLERFILDKLAAMPAEDFEAIFANCYKFNQNEDDVSLMCKNIENLYREKIKLLPSQEVEIARPTTKRGGGKMARKGASGRGGATARGASASRESSVSVQRGAADSSSLLDTASDGASAVAVSSAPVDDVHPSPSVSTATAPVPPVIQSKKGVKRKADTTTSFGEESSAAAAKISTRRESSRPPKKPNYFIDYNQLKPRFKGKWTEQMKYCQRIINEAFSKSVSLLQKCKSFTWPFLEPVDVEGLKLHDYYDIVKQPMDLGTIRRKMEARQYATPDELKEDILLVCENCFKYNPPSDPVHQHGKTLQKYFEEKWRHMPEEPVTEAEPQLCVSGVSMSGSSSSSSHHNTSGGSLIKEESLSNTSGGVPLIPLDVSGVVDNDDHIDLILFALQAEQTKFQERITELQRHCQEIFSLRIKRREAQANHKPVPVLSADTVNMLQSLVSTPFTFLTSNDAMPFLPSATAISPGTSAAAVAAVQSSILANTTVKAPVTNMIVQQAPPSKKKPGRPARNYHAAAVAATTTPLMSAGIIAQTQHASALNERDAAHLKRDQLHQCSVNAKTSIAHRQIAVNDSTVASTLSAVARGGVASQEKTTASVLNAAVPQDHTAAAILAQQAQPTATPSRKRGRQPGSKNKPKADAQAVPVAARMQHHPPQQQPQQQQSISSASTTNVSSAAAATNASLLHQQQQQRRIREDYDFDSEDEHSAEPMSYDEKRQLSLDINKLPGDKLSSVVSIIESREALRDFNPEEIEIDFETLKPTTLRELEAFVAACLKKKPRKPYTPKSQKDVDNKKRELEEKIKGLGGVVNATSLVQNGARAKTSSVGGRGDASSSESSSSDDSSSDSSSSDSSDSESEHEQPQNQRAVQPAPRSTAQQPQQPVQSITKLEKNESIKVKTEPIAAAAASQPTANATTTNATLHNQRTQPQTNLPASITNANAPHVNSSIVSGINNIKEEKKDEVQITTSHSHVHSGAAPLLTTTNSQQQLPTIGGSILDQLLPAKQNEMDEKGNVKKLVGWDNLAKKSQSGSLNYDSSFELFKKQAREKEEKRKQLKVEEERRKKLKEQEERERAKEEHFSTSVERRRREAMTTGGDVTSQMDLMLNFEATF</sequence>
<dbReference type="InterPro" id="IPR027353">
    <property type="entry name" value="NET_dom"/>
</dbReference>
<feature type="compositionally biased region" description="Basic and acidic residues" evidence="4">
    <location>
        <begin position="1163"/>
        <end position="1204"/>
    </location>
</feature>
<dbReference type="SMART" id="SM00297">
    <property type="entry name" value="BROMO"/>
    <property type="match status" value="2"/>
</dbReference>
<feature type="compositionally biased region" description="Low complexity" evidence="4">
    <location>
        <begin position="767"/>
        <end position="805"/>
    </location>
</feature>
<feature type="region of interest" description="Disordered" evidence="4">
    <location>
        <begin position="729"/>
        <end position="830"/>
    </location>
</feature>
<evidence type="ECO:0000259" key="6">
    <source>
        <dbReference type="PROSITE" id="PS51525"/>
    </source>
</evidence>
<dbReference type="PRINTS" id="PR00503">
    <property type="entry name" value="BROMODOMAIN"/>
</dbReference>
<evidence type="ECO:0000256" key="4">
    <source>
        <dbReference type="SAM" id="MobiDB-lite"/>
    </source>
</evidence>
<dbReference type="AlphaFoldDB" id="A0A3P6QJ61"/>
<feature type="compositionally biased region" description="Low complexity" evidence="4">
    <location>
        <begin position="947"/>
        <end position="966"/>
    </location>
</feature>
<dbReference type="GO" id="GO:0005634">
    <property type="term" value="C:nucleus"/>
    <property type="evidence" value="ECO:0007669"/>
    <property type="project" value="TreeGrafter"/>
</dbReference>
<keyword evidence="1" id="KW-0677">Repeat</keyword>
<dbReference type="InterPro" id="IPR050935">
    <property type="entry name" value="Bromo_chromatin_reader"/>
</dbReference>
<evidence type="ECO:0000256" key="3">
    <source>
        <dbReference type="PROSITE-ProRule" id="PRU00035"/>
    </source>
</evidence>
<feature type="compositionally biased region" description="Low complexity" evidence="4">
    <location>
        <begin position="447"/>
        <end position="466"/>
    </location>
</feature>
<dbReference type="GO" id="GO:0006355">
    <property type="term" value="P:regulation of DNA-templated transcription"/>
    <property type="evidence" value="ECO:0007669"/>
    <property type="project" value="TreeGrafter"/>
</dbReference>
<dbReference type="InterPro" id="IPR038336">
    <property type="entry name" value="NET_sf"/>
</dbReference>
<dbReference type="PROSITE" id="PS51525">
    <property type="entry name" value="NET"/>
    <property type="match status" value="1"/>
</dbReference>
<dbReference type="EMBL" id="UYRR01031588">
    <property type="protein sequence ID" value="VDK51256.1"/>
    <property type="molecule type" value="Genomic_DNA"/>
</dbReference>
<feature type="domain" description="NET" evidence="6">
    <location>
        <begin position="815"/>
        <end position="896"/>
    </location>
</feature>
<dbReference type="GO" id="GO:0000785">
    <property type="term" value="C:chromatin"/>
    <property type="evidence" value="ECO:0007669"/>
    <property type="project" value="TreeGrafter"/>
</dbReference>
<feature type="region of interest" description="Disordered" evidence="4">
    <location>
        <begin position="176"/>
        <end position="224"/>
    </location>
</feature>
<feature type="compositionally biased region" description="Polar residues" evidence="4">
    <location>
        <begin position="976"/>
        <end position="1001"/>
    </location>
</feature>
<dbReference type="Pfam" id="PF17035">
    <property type="entry name" value="BET"/>
    <property type="match status" value="1"/>
</dbReference>
<dbReference type="Gene3D" id="1.20.920.10">
    <property type="entry name" value="Bromodomain-like"/>
    <property type="match status" value="3"/>
</dbReference>
<dbReference type="PANTHER" id="PTHR22880">
    <property type="entry name" value="FALZ-RELATED BROMODOMAIN-CONTAINING PROTEINS"/>
    <property type="match status" value="1"/>
</dbReference>
<dbReference type="CDD" id="cd05497">
    <property type="entry name" value="Bromo_Brdt_I_like"/>
    <property type="match status" value="1"/>
</dbReference>
<keyword evidence="8" id="KW-1185">Reference proteome</keyword>
<dbReference type="CDD" id="cd05498">
    <property type="entry name" value="Bromo_Brdt_II_like"/>
    <property type="match status" value="1"/>
</dbReference>
<evidence type="ECO:0000313" key="7">
    <source>
        <dbReference type="EMBL" id="VDK51256.1"/>
    </source>
</evidence>
<dbReference type="InterPro" id="IPR001487">
    <property type="entry name" value="Bromodomain"/>
</dbReference>
<feature type="region of interest" description="Disordered" evidence="4">
    <location>
        <begin position="932"/>
        <end position="1008"/>
    </location>
</feature>
<feature type="region of interest" description="Disordered" evidence="4">
    <location>
        <begin position="1163"/>
        <end position="1211"/>
    </location>
</feature>
<dbReference type="InterPro" id="IPR043509">
    <property type="entry name" value="Bromo_Brdt_II"/>
</dbReference>
<dbReference type="PANTHER" id="PTHR22880:SF225">
    <property type="entry name" value="BROMODOMAIN-CONTAINING PROTEIN BET-1-RELATED"/>
    <property type="match status" value="1"/>
</dbReference>
<feature type="compositionally biased region" description="Basic residues" evidence="4">
    <location>
        <begin position="179"/>
        <end position="189"/>
    </location>
</feature>
<name>A0A3P6QJ61_ANISI</name>
<dbReference type="InterPro" id="IPR018359">
    <property type="entry name" value="Bromodomain_CS"/>
</dbReference>
<dbReference type="PROSITE" id="PS50014">
    <property type="entry name" value="BROMODOMAIN_2"/>
    <property type="match status" value="2"/>
</dbReference>
<dbReference type="GO" id="GO:0006338">
    <property type="term" value="P:chromatin remodeling"/>
    <property type="evidence" value="ECO:0007669"/>
    <property type="project" value="TreeGrafter"/>
</dbReference>
<dbReference type="InterPro" id="IPR043508">
    <property type="entry name" value="Bromo_Brdt_I"/>
</dbReference>
<dbReference type="Gene3D" id="1.20.1270.220">
    <property type="match status" value="1"/>
</dbReference>
<evidence type="ECO:0000259" key="5">
    <source>
        <dbReference type="PROSITE" id="PS50014"/>
    </source>
</evidence>
<feature type="region of interest" description="Disordered" evidence="4">
    <location>
        <begin position="1036"/>
        <end position="1056"/>
    </location>
</feature>
<protein>
    <submittedName>
        <fullName evidence="7">Uncharacterized protein</fullName>
    </submittedName>
</protein>
<accession>A0A3P6QJ61</accession>
<reference evidence="7 8" key="1">
    <citation type="submission" date="2018-11" db="EMBL/GenBank/DDBJ databases">
        <authorList>
            <consortium name="Pathogen Informatics"/>
        </authorList>
    </citation>
    <scope>NUCLEOTIDE SEQUENCE [LARGE SCALE GENOMIC DNA]</scope>
</reference>
<keyword evidence="2 3" id="KW-0103">Bromodomain</keyword>
<dbReference type="OrthoDB" id="21449at2759"/>